<feature type="chain" id="PRO_5025060027" evidence="2">
    <location>
        <begin position="22"/>
        <end position="942"/>
    </location>
</feature>
<keyword evidence="4" id="KW-0675">Receptor</keyword>
<dbReference type="Pfam" id="PF13715">
    <property type="entry name" value="CarbopepD_reg_2"/>
    <property type="match status" value="1"/>
</dbReference>
<dbReference type="InterPro" id="IPR037066">
    <property type="entry name" value="Plug_dom_sf"/>
</dbReference>
<dbReference type="Gene3D" id="2.170.130.10">
    <property type="entry name" value="TonB-dependent receptor, plug domain"/>
    <property type="match status" value="1"/>
</dbReference>
<dbReference type="InterPro" id="IPR041700">
    <property type="entry name" value="OMP_b-brl_3"/>
</dbReference>
<proteinExistence type="predicted"/>
<feature type="compositionally biased region" description="Basic and acidic residues" evidence="1">
    <location>
        <begin position="912"/>
        <end position="921"/>
    </location>
</feature>
<feature type="region of interest" description="Disordered" evidence="1">
    <location>
        <begin position="899"/>
        <end position="942"/>
    </location>
</feature>
<name>A0A653A9Y2_9BACT</name>
<feature type="compositionally biased region" description="Pro residues" evidence="1">
    <location>
        <begin position="933"/>
        <end position="942"/>
    </location>
</feature>
<evidence type="ECO:0000256" key="1">
    <source>
        <dbReference type="SAM" id="MobiDB-lite"/>
    </source>
</evidence>
<feature type="compositionally biased region" description="Gly residues" evidence="1">
    <location>
        <begin position="922"/>
        <end position="932"/>
    </location>
</feature>
<dbReference type="InterPro" id="IPR008969">
    <property type="entry name" value="CarboxyPept-like_regulatory"/>
</dbReference>
<reference evidence="4" key="1">
    <citation type="submission" date="2018-07" db="EMBL/GenBank/DDBJ databases">
        <authorList>
            <consortium name="Genoscope - CEA"/>
            <person name="William W."/>
        </authorList>
    </citation>
    <scope>NUCLEOTIDE SEQUENCE</scope>
    <source>
        <strain evidence="4">IK1</strain>
    </source>
</reference>
<sequence>MKRLNLLLFTFLSIFSLSAQYSIQGNVKEKKTGNPMELATVRLITLKDSSLVSGTRTDTNGKFIMNNIKSGSYILSVSSIGYINNDRKISVQDKDMDLGTISVEEDVKTLNEVEVKGTMVQVIVKKDTLEYNAQAFKTDRNAVVEDLLKKMPGVQVATDGTITVNGQEVTKILVDGKKFFQGDVQMSTKNIPADLIDKVQVVDQKSEMAQLTGFEDNNTERVINLTIKKDRKQGVFGNIMAGAGADINKDFRYDSNGFLNIMNGDTRSTFTLGANNVNTMRSGRGRGGFGGSPSGITETQNFGYNLNSTVSKKMVLGGDATFNHSDNLQTSDSHRENYLQDLTYTTVSNNTSNRNNYQGNIRLEAEWHPDSINTLIIQPNIGFTRSFSNSKSGFLYKTQNDSTSWGNTDNSSESYGISGGLNLIYSHKFPKKGRTLTTNINSGISQSNTDGKNYNQKITQDSTSLVDQKVDEKSYKNNVGLRISYVEPLWKNKHFLETSISLNGVFSENDRKIYGNDGNDNYNVFNAAYSNNFNNKFFNEALELNYRYMEENYNLLLGFKTEPSQTFSSRIYGDNTETPIENKVINFAPTARFQYNFGRRRFIRMDYSGRTSQPSISQMQPVKNNADLMNETVGNPDLKPEFQHNLRFMFSTYSSKNFSSFNVGLMGRATKNDLENNSIYDTTGKRYIQTVNGEKIPYRVNLFTMYNLPFFKYFNFSNNASFGFNQQYGYTSKNVSNVDATNLIYGDLSSTQSLNASENISLGYTQDMMDFGIRGGLRYSNTKNNLTTNLAQTYDWNGGANVVFRPTKIVTFSSDLIYTTQRGYSNFNEDQWLWNASLDFSLFKNLGVLSFKAVDILQERQNVTQSVGDNYVQYSKTNALPSYYLMSFTYKINKFKGSKNSVNPAEEMGNPMERRWRRDGGGRPPSGNRGGGTPPPPPGGDM</sequence>
<evidence type="ECO:0000256" key="2">
    <source>
        <dbReference type="SAM" id="SignalP"/>
    </source>
</evidence>
<feature type="domain" description="Outer membrane protein beta-barrel" evidence="3">
    <location>
        <begin position="427"/>
        <end position="762"/>
    </location>
</feature>
<feature type="signal peptide" evidence="2">
    <location>
        <begin position="1"/>
        <end position="21"/>
    </location>
</feature>
<dbReference type="AlphaFoldDB" id="A0A653A9Y2"/>
<dbReference type="SUPFAM" id="SSF56935">
    <property type="entry name" value="Porins"/>
    <property type="match status" value="1"/>
</dbReference>
<accession>A0A653A9Y2</accession>
<gene>
    <name evidence="4" type="ORF">TRIP_D260152</name>
</gene>
<protein>
    <submittedName>
        <fullName evidence="4">TonB-dependent receptor plug</fullName>
    </submittedName>
</protein>
<dbReference type="SUPFAM" id="SSF49464">
    <property type="entry name" value="Carboxypeptidase regulatory domain-like"/>
    <property type="match status" value="1"/>
</dbReference>
<dbReference type="Gene3D" id="2.60.40.1120">
    <property type="entry name" value="Carboxypeptidase-like, regulatory domain"/>
    <property type="match status" value="1"/>
</dbReference>
<dbReference type="EMBL" id="UPXZ01000019">
    <property type="protein sequence ID" value="VBB44738.1"/>
    <property type="molecule type" value="Genomic_DNA"/>
</dbReference>
<organism evidence="4">
    <name type="scientific">uncultured Paludibacter sp</name>
    <dbReference type="NCBI Taxonomy" id="497635"/>
    <lineage>
        <taxon>Bacteria</taxon>
        <taxon>Pseudomonadati</taxon>
        <taxon>Bacteroidota</taxon>
        <taxon>Bacteroidia</taxon>
        <taxon>Bacteroidales</taxon>
        <taxon>Paludibacteraceae</taxon>
        <taxon>Paludibacter</taxon>
        <taxon>environmental samples</taxon>
    </lineage>
</organism>
<dbReference type="Pfam" id="PF14905">
    <property type="entry name" value="OMP_b-brl_3"/>
    <property type="match status" value="1"/>
</dbReference>
<evidence type="ECO:0000313" key="4">
    <source>
        <dbReference type="EMBL" id="VBB44738.1"/>
    </source>
</evidence>
<keyword evidence="2" id="KW-0732">Signal</keyword>
<evidence type="ECO:0000259" key="3">
    <source>
        <dbReference type="Pfam" id="PF14905"/>
    </source>
</evidence>